<organism evidence="6 7">
    <name type="scientific">Pseudonocardia kunmingensis</name>
    <dbReference type="NCBI Taxonomy" id="630975"/>
    <lineage>
        <taxon>Bacteria</taxon>
        <taxon>Bacillati</taxon>
        <taxon>Actinomycetota</taxon>
        <taxon>Actinomycetes</taxon>
        <taxon>Pseudonocardiales</taxon>
        <taxon>Pseudonocardiaceae</taxon>
        <taxon>Pseudonocardia</taxon>
    </lineage>
</organism>
<evidence type="ECO:0000313" key="6">
    <source>
        <dbReference type="EMBL" id="TQM10884.1"/>
    </source>
</evidence>
<dbReference type="EMBL" id="VFPA01000002">
    <property type="protein sequence ID" value="TQM10884.1"/>
    <property type="molecule type" value="Genomic_DNA"/>
</dbReference>
<dbReference type="SUPFAM" id="SSF51556">
    <property type="entry name" value="Metallo-dependent hydrolases"/>
    <property type="match status" value="1"/>
</dbReference>
<dbReference type="Gene3D" id="3.10.310.70">
    <property type="match status" value="1"/>
</dbReference>
<protein>
    <submittedName>
        <fullName evidence="6">Uncharacterized protein</fullName>
    </submittedName>
</protein>
<dbReference type="Pfam" id="PF07969">
    <property type="entry name" value="Amidohydro_3"/>
    <property type="match status" value="1"/>
</dbReference>
<reference evidence="6 7" key="1">
    <citation type="submission" date="2019-06" db="EMBL/GenBank/DDBJ databases">
        <title>Sequencing the genomes of 1000 actinobacteria strains.</title>
        <authorList>
            <person name="Klenk H.-P."/>
        </authorList>
    </citation>
    <scope>NUCLEOTIDE SEQUENCE [LARGE SCALE GENOMIC DNA]</scope>
    <source>
        <strain evidence="6 7">DSM 45301</strain>
    </source>
</reference>
<dbReference type="Gene3D" id="3.20.20.140">
    <property type="entry name" value="Metal-dependent hydrolases"/>
    <property type="match status" value="1"/>
</dbReference>
<proteinExistence type="predicted"/>
<dbReference type="GO" id="GO:0046872">
    <property type="term" value="F:metal ion binding"/>
    <property type="evidence" value="ECO:0007669"/>
    <property type="project" value="UniProtKB-KW"/>
</dbReference>
<dbReference type="CDD" id="cd01300">
    <property type="entry name" value="YtcJ_like"/>
    <property type="match status" value="1"/>
</dbReference>
<dbReference type="SUPFAM" id="SSF51338">
    <property type="entry name" value="Composite domain of metallo-dependent hydrolases"/>
    <property type="match status" value="1"/>
</dbReference>
<sequence length="522" mass="55659">MKIVSGPRIIPMEGPEPEALAVDGEWIAAAGTRSELRERYPDAEWIDLDGALVVPGFNDAHCHPSQAALARVRVDLSGATDREAVRTALRTRAATVPPGEWVVGQPINERKLAGVDRDFLDTVSTEHPVVIIQYTFHRAVVNSRALEVLGYRTPADAPPGGELTVAADGRLDGWMYERAWLDPWLPGPLTPSIAPAGEAAAQVAALREVNAELHQVGITSYCDAIVTPLEREMYTAALRAGQLIPRVSMLLWHSWFDPDSWPAEQPDSTHLQLAGVKLMLDGAFSGGTCLCRHPYASATGSDNGLQVLGDADFAETVRAVDAAGRRVAVHANGDLAIAKVLDVLESLPARSSRRGHRIEHCSIVDDALIARIRDAGVIPVPFGPFIALFGEAVSEFYGPERAGMACAHRSLRDAGVQVGGSSDFPIVPIDPLLALQSLVTRRTADGLVVGPEQRLDVLDALAVYTAGSAHATGEAAIKGRLTPGRLADFVVLDADLTAVDPGEIASVGVRSTWVGGNCVWSR</sequence>
<keyword evidence="1" id="KW-0479">Metal-binding</keyword>
<dbReference type="OrthoDB" id="3173428at2"/>
<evidence type="ECO:0000256" key="2">
    <source>
        <dbReference type="ARBA" id="ARBA00022801"/>
    </source>
</evidence>
<dbReference type="InterPro" id="IPR054418">
    <property type="entry name" value="MQNX/HUTI_composite_N"/>
</dbReference>
<evidence type="ECO:0000256" key="1">
    <source>
        <dbReference type="ARBA" id="ARBA00022723"/>
    </source>
</evidence>
<evidence type="ECO:0000259" key="4">
    <source>
        <dbReference type="Pfam" id="PF07969"/>
    </source>
</evidence>
<feature type="domain" description="Amidohydrolase 3" evidence="4">
    <location>
        <begin position="45"/>
        <end position="519"/>
    </location>
</feature>
<gene>
    <name evidence="6" type="ORF">FB558_3407</name>
</gene>
<keyword evidence="7" id="KW-1185">Reference proteome</keyword>
<feature type="domain" description="Aminodeoxyfutalosine deaminase/Imidazolonepropionase-like composite" evidence="5">
    <location>
        <begin position="19"/>
        <end position="43"/>
    </location>
</feature>
<dbReference type="GO" id="GO:0016810">
    <property type="term" value="F:hydrolase activity, acting on carbon-nitrogen (but not peptide) bonds"/>
    <property type="evidence" value="ECO:0007669"/>
    <property type="project" value="InterPro"/>
</dbReference>
<dbReference type="Gene3D" id="2.30.40.10">
    <property type="entry name" value="Urease, subunit C, domain 1"/>
    <property type="match status" value="1"/>
</dbReference>
<dbReference type="InterPro" id="IPR011059">
    <property type="entry name" value="Metal-dep_hydrolase_composite"/>
</dbReference>
<evidence type="ECO:0000313" key="7">
    <source>
        <dbReference type="Proteomes" id="UP000315677"/>
    </source>
</evidence>
<dbReference type="PANTHER" id="PTHR22642:SF2">
    <property type="entry name" value="PROTEIN LONG AFTER FAR-RED 3"/>
    <property type="match status" value="1"/>
</dbReference>
<dbReference type="PANTHER" id="PTHR22642">
    <property type="entry name" value="IMIDAZOLONEPROPIONASE"/>
    <property type="match status" value="1"/>
</dbReference>
<dbReference type="InterPro" id="IPR032466">
    <property type="entry name" value="Metal_Hydrolase"/>
</dbReference>
<dbReference type="RefSeq" id="WP_142054585.1">
    <property type="nucleotide sequence ID" value="NZ_VFPA01000002.1"/>
</dbReference>
<evidence type="ECO:0000259" key="5">
    <source>
        <dbReference type="Pfam" id="PF22039"/>
    </source>
</evidence>
<comment type="caution">
    <text evidence="6">The sequence shown here is derived from an EMBL/GenBank/DDBJ whole genome shotgun (WGS) entry which is preliminary data.</text>
</comment>
<keyword evidence="2" id="KW-0378">Hydrolase</keyword>
<evidence type="ECO:0000256" key="3">
    <source>
        <dbReference type="ARBA" id="ARBA00022833"/>
    </source>
</evidence>
<dbReference type="AlphaFoldDB" id="A0A543DNG8"/>
<dbReference type="Proteomes" id="UP000315677">
    <property type="component" value="Unassembled WGS sequence"/>
</dbReference>
<keyword evidence="3" id="KW-0862">Zinc</keyword>
<name>A0A543DNG8_9PSEU</name>
<dbReference type="Pfam" id="PF22039">
    <property type="entry name" value="HUTI_composite_bact"/>
    <property type="match status" value="1"/>
</dbReference>
<dbReference type="InterPro" id="IPR013108">
    <property type="entry name" value="Amidohydro_3"/>
</dbReference>
<dbReference type="InterPro" id="IPR033932">
    <property type="entry name" value="YtcJ-like"/>
</dbReference>
<accession>A0A543DNG8</accession>